<evidence type="ECO:0000256" key="1">
    <source>
        <dbReference type="ARBA" id="ARBA00022932"/>
    </source>
</evidence>
<evidence type="ECO:0000313" key="6">
    <source>
        <dbReference type="EMBL" id="KKS43166.1"/>
    </source>
</evidence>
<proteinExistence type="inferred from homology"/>
<dbReference type="GO" id="GO:0003887">
    <property type="term" value="F:DNA-directed DNA polymerase activity"/>
    <property type="evidence" value="ECO:0007669"/>
    <property type="project" value="UniProtKB-KW"/>
</dbReference>
<keyword evidence="3" id="KW-0548">Nucleotidyltransferase</keyword>
<keyword evidence="3" id="KW-0808">Transferase</keyword>
<reference evidence="6 7" key="1">
    <citation type="journal article" date="2015" name="Nature">
        <title>rRNA introns, odd ribosomes, and small enigmatic genomes across a large radiation of phyla.</title>
        <authorList>
            <person name="Brown C.T."/>
            <person name="Hug L.A."/>
            <person name="Thomas B.C."/>
            <person name="Sharon I."/>
            <person name="Castelle C.J."/>
            <person name="Singh A."/>
            <person name="Wilkins M.J."/>
            <person name="Williams K.H."/>
            <person name="Banfield J.F."/>
        </authorList>
    </citation>
    <scope>NUCLEOTIDE SEQUENCE [LARGE SCALE GENOMIC DNA]</scope>
</reference>
<accession>A0A0G1BA18</accession>
<organism evidence="6 7">
    <name type="scientific">Candidatus Collierbacteria bacterium GW2011_GWA2_42_17</name>
    <dbReference type="NCBI Taxonomy" id="1618378"/>
    <lineage>
        <taxon>Bacteria</taxon>
        <taxon>Candidatus Collieribacteriota</taxon>
    </lineage>
</organism>
<comment type="similarity">
    <text evidence="3">Belongs to the DnaX/STICHEL family.</text>
</comment>
<dbReference type="InterPro" id="IPR050238">
    <property type="entry name" value="DNA_Rep/Repair_Clamp_Loader"/>
</dbReference>
<comment type="subunit">
    <text evidence="3">DNA polymerase III contains a core (composed of alpha, epsilon and theta chains) that associates with a tau subunit. This core dimerizes to form the POLIII' complex. PolIII' associates with the gamma complex (composed of gamma, delta, delta', psi and chi chains) and with the beta chain to form the complete DNA polymerase III complex.</text>
</comment>
<dbReference type="EC" id="2.7.7.7" evidence="3"/>
<dbReference type="GO" id="GO:0006261">
    <property type="term" value="P:DNA-templated DNA replication"/>
    <property type="evidence" value="ECO:0007669"/>
    <property type="project" value="TreeGrafter"/>
</dbReference>
<feature type="domain" description="AAA+ ATPase" evidence="5">
    <location>
        <begin position="33"/>
        <end position="180"/>
    </location>
</feature>
<protein>
    <recommendedName>
        <fullName evidence="3">DNA polymerase III subunit gamma/tau</fullName>
        <ecNumber evidence="3">2.7.7.7</ecNumber>
    </recommendedName>
</protein>
<dbReference type="InterPro" id="IPR012763">
    <property type="entry name" value="DNA_pol_III_sug/sutau_N"/>
</dbReference>
<keyword evidence="3" id="KW-0067">ATP-binding</keyword>
<comment type="caution">
    <text evidence="6">The sequence shown here is derived from an EMBL/GenBank/DDBJ whole genome shotgun (WGS) entry which is preliminary data.</text>
</comment>
<dbReference type="Gene3D" id="3.40.50.300">
    <property type="entry name" value="P-loop containing nucleotide triphosphate hydrolases"/>
    <property type="match status" value="1"/>
</dbReference>
<dbReference type="Pfam" id="PF13177">
    <property type="entry name" value="DNA_pol3_delta2"/>
    <property type="match status" value="1"/>
</dbReference>
<dbReference type="AlphaFoldDB" id="A0A0G1BA18"/>
<keyword evidence="3" id="KW-0547">Nucleotide-binding</keyword>
<comment type="catalytic activity">
    <reaction evidence="2 3">
        <text>DNA(n) + a 2'-deoxyribonucleoside 5'-triphosphate = DNA(n+1) + diphosphate</text>
        <dbReference type="Rhea" id="RHEA:22508"/>
        <dbReference type="Rhea" id="RHEA-COMP:17339"/>
        <dbReference type="Rhea" id="RHEA-COMP:17340"/>
        <dbReference type="ChEBI" id="CHEBI:33019"/>
        <dbReference type="ChEBI" id="CHEBI:61560"/>
        <dbReference type="ChEBI" id="CHEBI:173112"/>
        <dbReference type="EC" id="2.7.7.7"/>
    </reaction>
</comment>
<feature type="compositionally biased region" description="Basic and acidic residues" evidence="4">
    <location>
        <begin position="353"/>
        <end position="365"/>
    </location>
</feature>
<evidence type="ECO:0000313" key="7">
    <source>
        <dbReference type="Proteomes" id="UP000033854"/>
    </source>
</evidence>
<keyword evidence="1 3" id="KW-0239">DNA-directed DNA polymerase</keyword>
<sequence length="513" mass="56091">MSFYQKYRPKKIGELDLVSVRESLESSLKSGKISHAYLFVGPRGSGKTSAARILAQVVNCEKNQGKKDGLEEPCGKCQACESLIAGNSVDVIEIDAASSGLVDDIRDLREKVRLAPVQLPKKVYIIDEVHMVSTAGFNALLKTLEEPPKHAIFILCTTEAQKVPETIISRCARVSFTKATNKEIVGSLMKAVKGEALDIDEEALQEIAEATDGSFREGHKFLEQVAAYGKTIDSVLVLQVLGIVGRQSIKKLLEAAKNRESSKVVRIFGEMEKAGIKAQVLATSLLTEVKLMLEDNLERGTAIEAELKLVDELIEATDKIKVSPLPLLPLEIALLTLAIDDSGGGVSIPKVEAPARQEEKKDEIKSVSAESAIRGEDPENKDNLVVQNYDGPLANIEKIKMEWMDFINVMSASYGSLAGMLRLVSPVDVKGKSLTLSVTSRFQQDMLERDVKKKLIEEQMTKIWGPMTFRCVLGEKGPSRTEPELQDVNVEPVNNDTVEDKGIIGAAEKIFGG</sequence>
<dbReference type="InterPro" id="IPR003593">
    <property type="entry name" value="AAA+_ATPase"/>
</dbReference>
<evidence type="ECO:0000256" key="3">
    <source>
        <dbReference type="RuleBase" id="RU364063"/>
    </source>
</evidence>
<evidence type="ECO:0000259" key="5">
    <source>
        <dbReference type="SMART" id="SM00382"/>
    </source>
</evidence>
<dbReference type="CDD" id="cd00009">
    <property type="entry name" value="AAA"/>
    <property type="match status" value="1"/>
</dbReference>
<comment type="function">
    <text evidence="3">DNA polymerase III is a complex, multichain enzyme responsible for most of the replicative synthesis in bacteria. This DNA polymerase also exhibits 3' to 5' exonuclease activity.</text>
</comment>
<dbReference type="GO" id="GO:0005524">
    <property type="term" value="F:ATP binding"/>
    <property type="evidence" value="ECO:0007669"/>
    <property type="project" value="UniProtKB-KW"/>
</dbReference>
<dbReference type="Gene3D" id="1.10.8.60">
    <property type="match status" value="1"/>
</dbReference>
<dbReference type="InterPro" id="IPR027417">
    <property type="entry name" value="P-loop_NTPase"/>
</dbReference>
<keyword evidence="3" id="KW-0235">DNA replication</keyword>
<evidence type="ECO:0000256" key="4">
    <source>
        <dbReference type="SAM" id="MobiDB-lite"/>
    </source>
</evidence>
<dbReference type="PANTHER" id="PTHR11669:SF0">
    <property type="entry name" value="PROTEIN STICHEL-LIKE 2"/>
    <property type="match status" value="1"/>
</dbReference>
<dbReference type="NCBIfam" id="TIGR02397">
    <property type="entry name" value="dnaX_nterm"/>
    <property type="match status" value="1"/>
</dbReference>
<dbReference type="EMBL" id="LCDA01000002">
    <property type="protein sequence ID" value="KKS43166.1"/>
    <property type="molecule type" value="Genomic_DNA"/>
</dbReference>
<dbReference type="Proteomes" id="UP000033854">
    <property type="component" value="Unassembled WGS sequence"/>
</dbReference>
<feature type="region of interest" description="Disordered" evidence="4">
    <location>
        <begin position="353"/>
        <end position="373"/>
    </location>
</feature>
<dbReference type="SUPFAM" id="SSF52540">
    <property type="entry name" value="P-loop containing nucleoside triphosphate hydrolases"/>
    <property type="match status" value="1"/>
</dbReference>
<dbReference type="PANTHER" id="PTHR11669">
    <property type="entry name" value="REPLICATION FACTOR C / DNA POLYMERASE III GAMMA-TAU SUBUNIT"/>
    <property type="match status" value="1"/>
</dbReference>
<dbReference type="GO" id="GO:0009360">
    <property type="term" value="C:DNA polymerase III complex"/>
    <property type="evidence" value="ECO:0007669"/>
    <property type="project" value="InterPro"/>
</dbReference>
<dbReference type="PATRIC" id="fig|1618378.3.peg.317"/>
<evidence type="ECO:0000256" key="2">
    <source>
        <dbReference type="ARBA" id="ARBA00049244"/>
    </source>
</evidence>
<dbReference type="SMART" id="SM00382">
    <property type="entry name" value="AAA"/>
    <property type="match status" value="1"/>
</dbReference>
<gene>
    <name evidence="3" type="primary">dnaX</name>
    <name evidence="6" type="ORF">UV06_C0002G0068</name>
</gene>
<name>A0A0G1BA18_9BACT</name>